<accession>A0A7I4DD77</accession>
<dbReference type="EMBL" id="ABEU02000003">
    <property type="status" value="NOT_ANNOTATED_CDS"/>
    <property type="molecule type" value="Genomic_DNA"/>
</dbReference>
<evidence type="ECO:0000313" key="6">
    <source>
        <dbReference type="EnsemblPlants" id="Pp3c3_31550V3.4"/>
    </source>
</evidence>
<dbReference type="AlphaFoldDB" id="A0A7I4DD77"/>
<protein>
    <recommendedName>
        <fullName evidence="1">1-alkyl-2-acetylglycerophosphocholine esterase</fullName>
        <ecNumber evidence="1">3.1.1.47</ecNumber>
    </recommendedName>
</protein>
<gene>
    <name evidence="6" type="primary">LOC112280495</name>
</gene>
<feature type="compositionally biased region" description="Basic and acidic residues" evidence="5">
    <location>
        <begin position="450"/>
        <end position="462"/>
    </location>
</feature>
<sequence length="462" mass="52359">MGGRPMHLPKPTGPHHVSFADFELRQTGGEESVSVLSSDPEKNELKLDDVPSMRFFYPTAEEPKWCLADTQARRWLPHFNYTWGYFSKVIQPSSYLRRFAIWTISCFMHLFMWLQLHCSVAKPMLELEGEDENGRLPVVIFSHGMWSCRTTYTITCCDMASHGYIVVVVEHLDGSAVAAKYRDEKGKKKWITHAFAERPFDDTPISDRSKQLRKRVGEIRKVVDALEMLDSGLLTQNSNGVKGRLSLDVRMICGRIDMSHVAIRGHSFGGSTAIVACGLDKRLKCCIAEDAWWQPIERPDFDRLAGKVPLVLVNTEHFEWDDLRRLRNLFLEARDESQLDEQPLVTKLFTIKGTRHMDQCDFPVMWPRVFKAVKLSGTADPGLVKDITSRLCLGFLHRYLLSPGKGAQYAADILKLDRDHLVDGTLAQSVQATIPGQALEKSSADLNPNAHHENHISKQDGN</sequence>
<reference evidence="6 7" key="1">
    <citation type="journal article" date="2008" name="Science">
        <title>The Physcomitrella genome reveals evolutionary insights into the conquest of land by plants.</title>
        <authorList>
            <person name="Rensing S."/>
            <person name="Lang D."/>
            <person name="Zimmer A."/>
            <person name="Terry A."/>
            <person name="Salamov A."/>
            <person name="Shapiro H."/>
            <person name="Nishiyama T."/>
            <person name="Perroud P.-F."/>
            <person name="Lindquist E."/>
            <person name="Kamisugi Y."/>
            <person name="Tanahashi T."/>
            <person name="Sakakibara K."/>
            <person name="Fujita T."/>
            <person name="Oishi K."/>
            <person name="Shin-I T."/>
            <person name="Kuroki Y."/>
            <person name="Toyoda A."/>
            <person name="Suzuki Y."/>
            <person name="Hashimoto A."/>
            <person name="Yamaguchi K."/>
            <person name="Sugano A."/>
            <person name="Kohara Y."/>
            <person name="Fujiyama A."/>
            <person name="Anterola A."/>
            <person name="Aoki S."/>
            <person name="Ashton N."/>
            <person name="Barbazuk W.B."/>
            <person name="Barker E."/>
            <person name="Bennetzen J."/>
            <person name="Bezanilla M."/>
            <person name="Blankenship R."/>
            <person name="Cho S.H."/>
            <person name="Dutcher S."/>
            <person name="Estelle M."/>
            <person name="Fawcett J.A."/>
            <person name="Gundlach H."/>
            <person name="Hanada K."/>
            <person name="Heyl A."/>
            <person name="Hicks K.A."/>
            <person name="Hugh J."/>
            <person name="Lohr M."/>
            <person name="Mayer K."/>
            <person name="Melkozernov A."/>
            <person name="Murata T."/>
            <person name="Nelson D."/>
            <person name="Pils B."/>
            <person name="Prigge M."/>
            <person name="Reiss B."/>
            <person name="Renner T."/>
            <person name="Rombauts S."/>
            <person name="Rushton P."/>
            <person name="Sanderfoot A."/>
            <person name="Schween G."/>
            <person name="Shiu S.-H."/>
            <person name="Stueber K."/>
            <person name="Theodoulou F.L."/>
            <person name="Tu H."/>
            <person name="Van de Peer Y."/>
            <person name="Verrier P.J."/>
            <person name="Waters E."/>
            <person name="Wood A."/>
            <person name="Yang L."/>
            <person name="Cove D."/>
            <person name="Cuming A."/>
            <person name="Hasebe M."/>
            <person name="Lucas S."/>
            <person name="Mishler D.B."/>
            <person name="Reski R."/>
            <person name="Grigoriev I."/>
            <person name="Quatrano R.S."/>
            <person name="Boore J.L."/>
        </authorList>
    </citation>
    <scope>NUCLEOTIDE SEQUENCE [LARGE SCALE GENOMIC DNA]</scope>
    <source>
        <strain evidence="6 7">cv. Gransden 2004</strain>
    </source>
</reference>
<organism evidence="6 7">
    <name type="scientific">Physcomitrium patens</name>
    <name type="common">Spreading-leaved earth moss</name>
    <name type="synonym">Physcomitrella patens</name>
    <dbReference type="NCBI Taxonomy" id="3218"/>
    <lineage>
        <taxon>Eukaryota</taxon>
        <taxon>Viridiplantae</taxon>
        <taxon>Streptophyta</taxon>
        <taxon>Embryophyta</taxon>
        <taxon>Bryophyta</taxon>
        <taxon>Bryophytina</taxon>
        <taxon>Bryopsida</taxon>
        <taxon>Funariidae</taxon>
        <taxon>Funariales</taxon>
        <taxon>Funariaceae</taxon>
        <taxon>Physcomitrium</taxon>
    </lineage>
</organism>
<dbReference type="EnsemblPlants" id="Pp3c3_31550V3.4">
    <property type="protein sequence ID" value="Pp3c3_31550V3.4"/>
    <property type="gene ID" value="Pp3c3_31550"/>
</dbReference>
<dbReference type="Pfam" id="PF03403">
    <property type="entry name" value="PAF-AH_p_II"/>
    <property type="match status" value="1"/>
</dbReference>
<evidence type="ECO:0000256" key="4">
    <source>
        <dbReference type="ARBA" id="ARBA00023098"/>
    </source>
</evidence>
<dbReference type="GO" id="GO:0016042">
    <property type="term" value="P:lipid catabolic process"/>
    <property type="evidence" value="ECO:0007669"/>
    <property type="project" value="UniProtKB-KW"/>
</dbReference>
<keyword evidence="4" id="KW-0443">Lipid metabolism</keyword>
<keyword evidence="7" id="KW-1185">Reference proteome</keyword>
<proteinExistence type="predicted"/>
<dbReference type="Gramene" id="Pp3c3_31550V3.4">
    <property type="protein sequence ID" value="Pp3c3_31550V3.4"/>
    <property type="gene ID" value="Pp3c3_31550"/>
</dbReference>
<keyword evidence="2" id="KW-0378">Hydrolase</keyword>
<dbReference type="EnsemblPlants" id="Pp3c3_31550V3.2">
    <property type="protein sequence ID" value="Pp3c3_31550V3.2"/>
    <property type="gene ID" value="Pp3c3_31550"/>
</dbReference>
<dbReference type="PANTHER" id="PTHR10272:SF0">
    <property type="entry name" value="PLATELET-ACTIVATING FACTOR ACETYLHYDROLASE"/>
    <property type="match status" value="1"/>
</dbReference>
<dbReference type="Proteomes" id="UP000006727">
    <property type="component" value="Chromosome 3"/>
</dbReference>
<reference evidence="6" key="3">
    <citation type="submission" date="2020-12" db="UniProtKB">
        <authorList>
            <consortium name="EnsemblPlants"/>
        </authorList>
    </citation>
    <scope>IDENTIFICATION</scope>
</reference>
<keyword evidence="3" id="KW-0442">Lipid degradation</keyword>
<dbReference type="Gene3D" id="3.40.50.1820">
    <property type="entry name" value="alpha/beta hydrolase"/>
    <property type="match status" value="1"/>
</dbReference>
<evidence type="ECO:0000256" key="2">
    <source>
        <dbReference type="ARBA" id="ARBA00022801"/>
    </source>
</evidence>
<evidence type="ECO:0000256" key="5">
    <source>
        <dbReference type="SAM" id="MobiDB-lite"/>
    </source>
</evidence>
<dbReference type="EC" id="3.1.1.47" evidence="1"/>
<dbReference type="RefSeq" id="XP_024371816.1">
    <property type="nucleotide sequence ID" value="XM_024516048.2"/>
</dbReference>
<dbReference type="GO" id="GO:0003847">
    <property type="term" value="F:1-alkyl-2-acetylglycerophosphocholine esterase activity"/>
    <property type="evidence" value="ECO:0007669"/>
    <property type="project" value="UniProtKB-EC"/>
</dbReference>
<dbReference type="EnsemblPlants" id="Pp3c3_31550V3.3">
    <property type="protein sequence ID" value="Pp3c3_31550V3.3"/>
    <property type="gene ID" value="Pp3c3_31550"/>
</dbReference>
<evidence type="ECO:0000256" key="3">
    <source>
        <dbReference type="ARBA" id="ARBA00022963"/>
    </source>
</evidence>
<evidence type="ECO:0000256" key="1">
    <source>
        <dbReference type="ARBA" id="ARBA00013201"/>
    </source>
</evidence>
<evidence type="ECO:0000313" key="7">
    <source>
        <dbReference type="Proteomes" id="UP000006727"/>
    </source>
</evidence>
<dbReference type="PANTHER" id="PTHR10272">
    <property type="entry name" value="PLATELET-ACTIVATING FACTOR ACETYLHYDROLASE"/>
    <property type="match status" value="1"/>
</dbReference>
<dbReference type="SUPFAM" id="SSF53474">
    <property type="entry name" value="alpha/beta-Hydrolases"/>
    <property type="match status" value="1"/>
</dbReference>
<dbReference type="Gramene" id="Pp3c3_31550V3.7">
    <property type="protein sequence ID" value="Pp3c3_31550V3.7"/>
    <property type="gene ID" value="Pp3c3_31550"/>
</dbReference>
<dbReference type="Gramene" id="Pp3c3_31550V3.2">
    <property type="protein sequence ID" value="Pp3c3_31550V3.2"/>
    <property type="gene ID" value="Pp3c3_31550"/>
</dbReference>
<dbReference type="GeneID" id="112280495"/>
<name>A0A7I4DD77_PHYPA</name>
<dbReference type="Gramene" id="Pp3c3_31550V3.3">
    <property type="protein sequence ID" value="Pp3c3_31550V3.3"/>
    <property type="gene ID" value="Pp3c3_31550"/>
</dbReference>
<reference evidence="6 7" key="2">
    <citation type="journal article" date="2018" name="Plant J.">
        <title>The Physcomitrella patens chromosome-scale assembly reveals moss genome structure and evolution.</title>
        <authorList>
            <person name="Lang D."/>
            <person name="Ullrich K.K."/>
            <person name="Murat F."/>
            <person name="Fuchs J."/>
            <person name="Jenkins J."/>
            <person name="Haas F.B."/>
            <person name="Piednoel M."/>
            <person name="Gundlach H."/>
            <person name="Van Bel M."/>
            <person name="Meyberg R."/>
            <person name="Vives C."/>
            <person name="Morata J."/>
            <person name="Symeonidi A."/>
            <person name="Hiss M."/>
            <person name="Muchero W."/>
            <person name="Kamisugi Y."/>
            <person name="Saleh O."/>
            <person name="Blanc G."/>
            <person name="Decker E.L."/>
            <person name="van Gessel N."/>
            <person name="Grimwood J."/>
            <person name="Hayes R.D."/>
            <person name="Graham S.W."/>
            <person name="Gunter L.E."/>
            <person name="McDaniel S.F."/>
            <person name="Hoernstein S.N.W."/>
            <person name="Larsson A."/>
            <person name="Li F.W."/>
            <person name="Perroud P.F."/>
            <person name="Phillips J."/>
            <person name="Ranjan P."/>
            <person name="Rokshar D.S."/>
            <person name="Rothfels C.J."/>
            <person name="Schneider L."/>
            <person name="Shu S."/>
            <person name="Stevenson D.W."/>
            <person name="Thummler F."/>
            <person name="Tillich M."/>
            <person name="Villarreal Aguilar J.C."/>
            <person name="Widiez T."/>
            <person name="Wong G.K."/>
            <person name="Wymore A."/>
            <person name="Zhang Y."/>
            <person name="Zimmer A.D."/>
            <person name="Quatrano R.S."/>
            <person name="Mayer K.F.X."/>
            <person name="Goodstein D."/>
            <person name="Casacuberta J.M."/>
            <person name="Vandepoele K."/>
            <person name="Reski R."/>
            <person name="Cuming A.C."/>
            <person name="Tuskan G.A."/>
            <person name="Maumus F."/>
            <person name="Salse J."/>
            <person name="Schmutz J."/>
            <person name="Rensing S.A."/>
        </authorList>
    </citation>
    <scope>NUCLEOTIDE SEQUENCE [LARGE SCALE GENOMIC DNA]</scope>
    <source>
        <strain evidence="6 7">cv. Gransden 2004</strain>
    </source>
</reference>
<dbReference type="FunFam" id="3.40.50.1820:FF:000869">
    <property type="entry name" value="Predicted protein"/>
    <property type="match status" value="1"/>
</dbReference>
<dbReference type="EnsemblPlants" id="Pp3c3_31550V3.7">
    <property type="protein sequence ID" value="Pp3c3_31550V3.7"/>
    <property type="gene ID" value="Pp3c3_31550"/>
</dbReference>
<feature type="region of interest" description="Disordered" evidence="5">
    <location>
        <begin position="443"/>
        <end position="462"/>
    </location>
</feature>
<dbReference type="InterPro" id="IPR029058">
    <property type="entry name" value="AB_hydrolase_fold"/>
</dbReference>